<feature type="compositionally biased region" description="Basic residues" evidence="1">
    <location>
        <begin position="35"/>
        <end position="47"/>
    </location>
</feature>
<name>A0AAU9PAS7_9ASTR</name>
<dbReference type="InterPro" id="IPR026960">
    <property type="entry name" value="RVT-Znf"/>
</dbReference>
<feature type="compositionally biased region" description="Polar residues" evidence="1">
    <location>
        <begin position="14"/>
        <end position="32"/>
    </location>
</feature>
<keyword evidence="4" id="KW-1185">Reference proteome</keyword>
<evidence type="ECO:0000313" key="3">
    <source>
        <dbReference type="EMBL" id="CAH1446655.1"/>
    </source>
</evidence>
<dbReference type="AlphaFoldDB" id="A0AAU9PAS7"/>
<feature type="region of interest" description="Disordered" evidence="1">
    <location>
        <begin position="77"/>
        <end position="119"/>
    </location>
</feature>
<gene>
    <name evidence="3" type="ORF">LVIROSA_LOCUS32333</name>
</gene>
<evidence type="ECO:0000256" key="1">
    <source>
        <dbReference type="SAM" id="MobiDB-lite"/>
    </source>
</evidence>
<evidence type="ECO:0000259" key="2">
    <source>
        <dbReference type="Pfam" id="PF13966"/>
    </source>
</evidence>
<dbReference type="PANTHER" id="PTHR33116">
    <property type="entry name" value="REVERSE TRANSCRIPTASE ZINC-BINDING DOMAIN-CONTAINING PROTEIN-RELATED-RELATED"/>
    <property type="match status" value="1"/>
</dbReference>
<proteinExistence type="predicted"/>
<reference evidence="3 4" key="1">
    <citation type="submission" date="2022-01" db="EMBL/GenBank/DDBJ databases">
        <authorList>
            <person name="Xiong W."/>
            <person name="Schranz E."/>
        </authorList>
    </citation>
    <scope>NUCLEOTIDE SEQUENCE [LARGE SCALE GENOMIC DNA]</scope>
</reference>
<sequence length="388" mass="43533">MGCFGPFPNINTPFSFTSPQAQISSPTCGSNPKSGGRKQKKRKRNKSVSKSDLEGSQIANSNLSPLVTIVLPHPPTSIIPESNSTLKQNLVPPSDMNSKDVSVTMPKPPYPPQKTSEAEETAAIGAEIGFHIAATDPILVESVGESGPQILSVKYPHLYDLEDRKRCSVSDRLLNREFVGHWKTQVVDHGINQSIVNLQAEMSVVVLSPGEDQWKCILYNSDTYSVCVMRRRIEQQRNSYITLHTFKWNKTSPIKVNCFIGRAMQMRIPSEVALRVRGVGPIPVTCGACIGGVECANHLLLNCPYACETRSKIFNWCGITDNYLTSVADLLTYVEQWGTCPKKRKRFRTICHSLLWNLWKYRNDRIFNGVFRNPTRGQKTLNRWCIFG</sequence>
<feature type="region of interest" description="Disordered" evidence="1">
    <location>
        <begin position="14"/>
        <end position="59"/>
    </location>
</feature>
<evidence type="ECO:0000313" key="4">
    <source>
        <dbReference type="Proteomes" id="UP001157418"/>
    </source>
</evidence>
<dbReference type="PANTHER" id="PTHR33116:SF79">
    <property type="entry name" value="REVERSE TRANSCRIPTASE DOMAIN, ZINC FINGER, CCHC-TYPE-RELATED"/>
    <property type="match status" value="1"/>
</dbReference>
<feature type="compositionally biased region" description="Polar residues" evidence="1">
    <location>
        <begin position="79"/>
        <end position="88"/>
    </location>
</feature>
<dbReference type="EMBL" id="CAKMRJ010005523">
    <property type="protein sequence ID" value="CAH1446655.1"/>
    <property type="molecule type" value="Genomic_DNA"/>
</dbReference>
<feature type="domain" description="Reverse transcriptase zinc-binding" evidence="2">
    <location>
        <begin position="236"/>
        <end position="308"/>
    </location>
</feature>
<organism evidence="3 4">
    <name type="scientific">Lactuca virosa</name>
    <dbReference type="NCBI Taxonomy" id="75947"/>
    <lineage>
        <taxon>Eukaryota</taxon>
        <taxon>Viridiplantae</taxon>
        <taxon>Streptophyta</taxon>
        <taxon>Embryophyta</taxon>
        <taxon>Tracheophyta</taxon>
        <taxon>Spermatophyta</taxon>
        <taxon>Magnoliopsida</taxon>
        <taxon>eudicotyledons</taxon>
        <taxon>Gunneridae</taxon>
        <taxon>Pentapetalae</taxon>
        <taxon>asterids</taxon>
        <taxon>campanulids</taxon>
        <taxon>Asterales</taxon>
        <taxon>Asteraceae</taxon>
        <taxon>Cichorioideae</taxon>
        <taxon>Cichorieae</taxon>
        <taxon>Lactucinae</taxon>
        <taxon>Lactuca</taxon>
    </lineage>
</organism>
<protein>
    <recommendedName>
        <fullName evidence="2">Reverse transcriptase zinc-binding domain-containing protein</fullName>
    </recommendedName>
</protein>
<comment type="caution">
    <text evidence="3">The sequence shown here is derived from an EMBL/GenBank/DDBJ whole genome shotgun (WGS) entry which is preliminary data.</text>
</comment>
<dbReference type="Proteomes" id="UP001157418">
    <property type="component" value="Unassembled WGS sequence"/>
</dbReference>
<dbReference type="Pfam" id="PF13966">
    <property type="entry name" value="zf-RVT"/>
    <property type="match status" value="1"/>
</dbReference>
<accession>A0AAU9PAS7</accession>